<dbReference type="STRING" id="146891.A9601_13401"/>
<evidence type="ECO:0000313" key="2">
    <source>
        <dbReference type="EMBL" id="ABM70624.1"/>
    </source>
</evidence>
<organism evidence="2 3">
    <name type="scientific">Prochlorococcus marinus (strain AS9601)</name>
    <dbReference type="NCBI Taxonomy" id="146891"/>
    <lineage>
        <taxon>Bacteria</taxon>
        <taxon>Bacillati</taxon>
        <taxon>Cyanobacteriota</taxon>
        <taxon>Cyanophyceae</taxon>
        <taxon>Synechococcales</taxon>
        <taxon>Prochlorococcaceae</taxon>
        <taxon>Prochlorococcus</taxon>
    </lineage>
</organism>
<dbReference type="RefSeq" id="WP_011818762.1">
    <property type="nucleotide sequence ID" value="NC_008816.1"/>
</dbReference>
<feature type="domain" description="Gfo/Idh/MocA-like oxidoreductase N-terminal" evidence="1">
    <location>
        <begin position="5"/>
        <end position="119"/>
    </location>
</feature>
<dbReference type="SUPFAM" id="SSF51735">
    <property type="entry name" value="NAD(P)-binding Rossmann-fold domains"/>
    <property type="match status" value="1"/>
</dbReference>
<dbReference type="Gene3D" id="3.30.360.10">
    <property type="entry name" value="Dihydrodipicolinate Reductase, domain 2"/>
    <property type="match status" value="1"/>
</dbReference>
<dbReference type="Proteomes" id="UP000002590">
    <property type="component" value="Chromosome"/>
</dbReference>
<name>A2BS63_PROMS</name>
<proteinExistence type="predicted"/>
<sequence length="339" mass="39141">MKKKQVLIIGYGSIGKKYGDYLKDQDKYDISIVDPSSKALKEAKTNNFEVFEELNEKVFKNQFDYGIVSNWGPDHTNTCDLIIKNQIEKITVEKPFCNNLFLGEKLLEKINRDKIKVNVHFRWPYIGLIEEIQFIEKKFNLGTISSINIIGGANCLSTGGIHWMDFACRHFKSMPKIISSLNNCDKINPRSKELIYIDGSSVFIFENNKRLFFNLDNNSSIASETKLVYKHGYITIDSKSIIRVYKRNKKEIEIAENQITRYGIANLIYESKILQNKSSIPNVVEEIFDDNKNEMICSAFDGLRASRMLILCLESSKLGKQLNYHQHAEIEFNNSWNIS</sequence>
<dbReference type="GO" id="GO:0000166">
    <property type="term" value="F:nucleotide binding"/>
    <property type="evidence" value="ECO:0007669"/>
    <property type="project" value="InterPro"/>
</dbReference>
<protein>
    <recommendedName>
        <fullName evidence="1">Gfo/Idh/MocA-like oxidoreductase N-terminal domain-containing protein</fullName>
    </recommendedName>
</protein>
<dbReference type="KEGG" id="pmb:A9601_13401"/>
<dbReference type="EMBL" id="CP000551">
    <property type="protein sequence ID" value="ABM70624.1"/>
    <property type="molecule type" value="Genomic_DNA"/>
</dbReference>
<gene>
    <name evidence="2" type="ordered locus">A9601_13401</name>
</gene>
<reference evidence="2 3" key="1">
    <citation type="journal article" date="2007" name="PLoS Genet.">
        <title>Patterns and implications of gene gain and loss in the evolution of Prochlorococcus.</title>
        <authorList>
            <person name="Kettler G.C."/>
            <person name="Martiny A.C."/>
            <person name="Huang K."/>
            <person name="Zucker J."/>
            <person name="Coleman M.L."/>
            <person name="Rodrigue S."/>
            <person name="Chen F."/>
            <person name="Lapidus A."/>
            <person name="Ferriera S."/>
            <person name="Johnson J."/>
            <person name="Steglich C."/>
            <person name="Church G.M."/>
            <person name="Richardson P."/>
            <person name="Chisholm S.W."/>
        </authorList>
    </citation>
    <scope>NUCLEOTIDE SEQUENCE [LARGE SCALE GENOMIC DNA]</scope>
    <source>
        <strain evidence="2 3">AS9601</strain>
    </source>
</reference>
<dbReference type="Pfam" id="PF01408">
    <property type="entry name" value="GFO_IDH_MocA"/>
    <property type="match status" value="1"/>
</dbReference>
<dbReference type="InterPro" id="IPR000683">
    <property type="entry name" value="Gfo/Idh/MocA-like_OxRdtase_N"/>
</dbReference>
<dbReference type="OrthoDB" id="256869at2"/>
<evidence type="ECO:0000259" key="1">
    <source>
        <dbReference type="Pfam" id="PF01408"/>
    </source>
</evidence>
<dbReference type="Gene3D" id="3.40.50.720">
    <property type="entry name" value="NAD(P)-binding Rossmann-like Domain"/>
    <property type="match status" value="1"/>
</dbReference>
<evidence type="ECO:0000313" key="3">
    <source>
        <dbReference type="Proteomes" id="UP000002590"/>
    </source>
</evidence>
<dbReference type="AlphaFoldDB" id="A2BS63"/>
<accession>A2BS63</accession>
<dbReference type="InterPro" id="IPR036291">
    <property type="entry name" value="NAD(P)-bd_dom_sf"/>
</dbReference>
<dbReference type="HOGENOM" id="CLU_818505_0_0_3"/>